<evidence type="ECO:0008006" key="6">
    <source>
        <dbReference type="Google" id="ProtNLM"/>
    </source>
</evidence>
<dbReference type="InterPro" id="IPR027268">
    <property type="entry name" value="Peptidase_M4/M1_CTD_sf"/>
</dbReference>
<dbReference type="PIRSF" id="PIRSF016493">
    <property type="entry name" value="Glycyl_aminpptds"/>
    <property type="match status" value="1"/>
</dbReference>
<dbReference type="Proteomes" id="UP000481517">
    <property type="component" value="Unassembled WGS sequence"/>
</dbReference>
<name>A0A776AJC6_9GAMM</name>
<proteinExistence type="predicted"/>
<accession>A0A776AJC6</accession>
<evidence type="ECO:0000313" key="4">
    <source>
        <dbReference type="EMBL" id="CAB0149987.1"/>
    </source>
</evidence>
<dbReference type="Gene3D" id="2.60.40.3650">
    <property type="match status" value="1"/>
</dbReference>
<reference evidence="4 5" key="1">
    <citation type="submission" date="2020-02" db="EMBL/GenBank/DDBJ databases">
        <authorList>
            <person name="Rodrigo-Torres L."/>
            <person name="Arahal R. D."/>
            <person name="Lucena T."/>
        </authorList>
    </citation>
    <scope>NUCLEOTIDE SEQUENCE [LARGE SCALE GENOMIC DNA]</scope>
    <source>
        <strain evidence="4 5">CECT 9734</strain>
    </source>
</reference>
<evidence type="ECO:0000259" key="3">
    <source>
        <dbReference type="Pfam" id="PF17899"/>
    </source>
</evidence>
<sequence length="590" mass="66398">MLHYEISPLDPNGHQFSVTLKIPAQERQQVELKLPAWIPGSYMIRDFARNILDLRAQANGQSLNVTATDKQTWQVEATDHAIEVYYQVYAFDLSVRSAYLDQFFGFFNNSSLCLAVSGYTEQPHRLTLALPVELQHWHVATGMPRQSGEAFAAGQFEAPNYEALIDYPLLLGELDIHEFIAGGIKHSFVTAGRNFADAQRICGDLARICEHQINLFDKQVPFDNYLFLTIVVGSGFGGLEHRNSTALVCSRKDLVSPNSPAAIDANYRTFLSLCSHEYFHSWNIKTLKPREFLPYQLDSENYTRQLWFYEGITSYFDDYIVHQAGLIDAKTYLELLGMTLARVYRGSGVDRQTVGDSSLQAWNRFYKQDENAPNAIVSYYAKGALIALCLDLMIRQETRNELSLAQVMAKYWAAFGRDLRGTSETSFSEFLAEHYQLHVGAFIDRAVNTTEDLPVESLLQHVGITIERSAPQDDSSIAGKVASEPLPVALGAKLKASSAGLEVQVVYADEAAHEAGLSAQDRIIAIDNLQATDSSMREIFSRYQPGDRVTVHAFRRDQLLALELRWQAPKQTNFVLTVAEPQRAQNWLKL</sequence>
<dbReference type="EMBL" id="CADCXY010000001">
    <property type="protein sequence ID" value="CAB0149987.1"/>
    <property type="molecule type" value="Genomic_DNA"/>
</dbReference>
<dbReference type="InterPro" id="IPR001478">
    <property type="entry name" value="PDZ"/>
</dbReference>
<feature type="domain" description="Peptidase M61 N-terminal" evidence="3">
    <location>
        <begin position="3"/>
        <end position="173"/>
    </location>
</feature>
<dbReference type="RefSeq" id="WP_173919579.1">
    <property type="nucleotide sequence ID" value="NZ_CADCXY010000001.1"/>
</dbReference>
<dbReference type="SUPFAM" id="SSF50156">
    <property type="entry name" value="PDZ domain-like"/>
    <property type="match status" value="1"/>
</dbReference>
<dbReference type="SUPFAM" id="SSF55486">
    <property type="entry name" value="Metalloproteases ('zincins'), catalytic domain"/>
    <property type="match status" value="1"/>
</dbReference>
<dbReference type="InterPro" id="IPR024191">
    <property type="entry name" value="Peptidase_M61"/>
</dbReference>
<gene>
    <name evidence="4" type="ORF">PSI9734_00559</name>
</gene>
<evidence type="ECO:0000259" key="2">
    <source>
        <dbReference type="Pfam" id="PF13180"/>
    </source>
</evidence>
<dbReference type="InterPro" id="IPR040756">
    <property type="entry name" value="Peptidase_M61_N"/>
</dbReference>
<organism evidence="4 5">
    <name type="scientific">Pseudidiomarina piscicola</name>
    <dbReference type="NCBI Taxonomy" id="2614830"/>
    <lineage>
        <taxon>Bacteria</taxon>
        <taxon>Pseudomonadati</taxon>
        <taxon>Pseudomonadota</taxon>
        <taxon>Gammaproteobacteria</taxon>
        <taxon>Alteromonadales</taxon>
        <taxon>Idiomarinaceae</taxon>
        <taxon>Pseudidiomarina</taxon>
    </lineage>
</organism>
<dbReference type="Gene3D" id="2.30.42.10">
    <property type="match status" value="1"/>
</dbReference>
<dbReference type="Gene3D" id="1.10.390.10">
    <property type="entry name" value="Neutral Protease Domain 2"/>
    <property type="match status" value="1"/>
</dbReference>
<feature type="domain" description="PDZ" evidence="2">
    <location>
        <begin position="489"/>
        <end position="563"/>
    </location>
</feature>
<dbReference type="InterPro" id="IPR007963">
    <property type="entry name" value="Peptidase_M61_catalytic"/>
</dbReference>
<protein>
    <recommendedName>
        <fullName evidence="6">PDZ domain-containing protein</fullName>
    </recommendedName>
</protein>
<evidence type="ECO:0000313" key="5">
    <source>
        <dbReference type="Proteomes" id="UP000481517"/>
    </source>
</evidence>
<evidence type="ECO:0000259" key="1">
    <source>
        <dbReference type="Pfam" id="PF05299"/>
    </source>
</evidence>
<keyword evidence="5" id="KW-1185">Reference proteome</keyword>
<feature type="domain" description="Peptidase M61 catalytic" evidence="1">
    <location>
        <begin position="270"/>
        <end position="386"/>
    </location>
</feature>
<dbReference type="AlphaFoldDB" id="A0A776AJC6"/>
<dbReference type="InterPro" id="IPR036034">
    <property type="entry name" value="PDZ_sf"/>
</dbReference>
<dbReference type="Pfam" id="PF17899">
    <property type="entry name" value="Peptidase_M61_N"/>
    <property type="match status" value="1"/>
</dbReference>
<dbReference type="Pfam" id="PF13180">
    <property type="entry name" value="PDZ_2"/>
    <property type="match status" value="1"/>
</dbReference>
<dbReference type="Pfam" id="PF05299">
    <property type="entry name" value="Peptidase_M61"/>
    <property type="match status" value="1"/>
</dbReference>